<organism evidence="18 19">
    <name type="scientific">Megalops atlanticus</name>
    <name type="common">Tarpon</name>
    <name type="synonym">Clupea gigantea</name>
    <dbReference type="NCBI Taxonomy" id="7932"/>
    <lineage>
        <taxon>Eukaryota</taxon>
        <taxon>Metazoa</taxon>
        <taxon>Chordata</taxon>
        <taxon>Craniata</taxon>
        <taxon>Vertebrata</taxon>
        <taxon>Euteleostomi</taxon>
        <taxon>Actinopterygii</taxon>
        <taxon>Neopterygii</taxon>
        <taxon>Teleostei</taxon>
        <taxon>Elopiformes</taxon>
        <taxon>Megalopidae</taxon>
        <taxon>Megalops</taxon>
    </lineage>
</organism>
<name>A0A9D3Q9U2_MEGAT</name>
<evidence type="ECO:0000256" key="2">
    <source>
        <dbReference type="ARBA" id="ARBA00004530"/>
    </source>
</evidence>
<evidence type="ECO:0000256" key="14">
    <source>
        <dbReference type="SAM" id="Phobius"/>
    </source>
</evidence>
<accession>A0A9D3Q9U2</accession>
<dbReference type="GO" id="GO:0031902">
    <property type="term" value="C:late endosome membrane"/>
    <property type="evidence" value="ECO:0007669"/>
    <property type="project" value="TreeGrafter"/>
</dbReference>
<dbReference type="Pfam" id="PF21222">
    <property type="entry name" value="Lamp2_2nd"/>
    <property type="match status" value="1"/>
</dbReference>
<evidence type="ECO:0000259" key="16">
    <source>
        <dbReference type="Pfam" id="PF01299"/>
    </source>
</evidence>
<evidence type="ECO:0000256" key="9">
    <source>
        <dbReference type="ARBA" id="ARBA00023157"/>
    </source>
</evidence>
<evidence type="ECO:0000256" key="12">
    <source>
        <dbReference type="PROSITE-ProRule" id="PRU00740"/>
    </source>
</evidence>
<evidence type="ECO:0000313" key="18">
    <source>
        <dbReference type="EMBL" id="KAG7484258.1"/>
    </source>
</evidence>
<evidence type="ECO:0000256" key="15">
    <source>
        <dbReference type="SAM" id="SignalP"/>
    </source>
</evidence>
<dbReference type="GO" id="GO:0097352">
    <property type="term" value="P:autophagosome maturation"/>
    <property type="evidence" value="ECO:0007669"/>
    <property type="project" value="TreeGrafter"/>
</dbReference>
<reference evidence="18" key="1">
    <citation type="submission" date="2021-01" db="EMBL/GenBank/DDBJ databases">
        <authorList>
            <person name="Zahm M."/>
            <person name="Roques C."/>
            <person name="Cabau C."/>
            <person name="Klopp C."/>
            <person name="Donnadieu C."/>
            <person name="Jouanno E."/>
            <person name="Lampietro C."/>
            <person name="Louis A."/>
            <person name="Herpin A."/>
            <person name="Echchiki A."/>
            <person name="Berthelot C."/>
            <person name="Parey E."/>
            <person name="Roest-Crollius H."/>
            <person name="Braasch I."/>
            <person name="Postlethwait J."/>
            <person name="Bobe J."/>
            <person name="Montfort J."/>
            <person name="Bouchez O."/>
            <person name="Begum T."/>
            <person name="Mejri S."/>
            <person name="Adams A."/>
            <person name="Chen W.-J."/>
            <person name="Guiguen Y."/>
        </authorList>
    </citation>
    <scope>NUCLEOTIDE SEQUENCE</scope>
    <source>
        <strain evidence="18">YG-15Mar2019-1</strain>
        <tissue evidence="18">Brain</tissue>
    </source>
</reference>
<feature type="chain" id="PRO_5039699392" description="Lysosomal-associated membrane protein 2" evidence="15">
    <location>
        <begin position="21"/>
        <end position="361"/>
    </location>
</feature>
<evidence type="ECO:0000256" key="6">
    <source>
        <dbReference type="ARBA" id="ARBA00022753"/>
    </source>
</evidence>
<evidence type="ECO:0000256" key="4">
    <source>
        <dbReference type="ARBA" id="ARBA00022692"/>
    </source>
</evidence>
<feature type="transmembrane region" description="Helical" evidence="14">
    <location>
        <begin position="326"/>
        <end position="349"/>
    </location>
</feature>
<keyword evidence="9 12" id="KW-1015">Disulfide bond</keyword>
<feature type="compositionally biased region" description="Low complexity" evidence="13">
    <location>
        <begin position="40"/>
        <end position="156"/>
    </location>
</feature>
<sequence>MRHYAFLALFLLLGSETVCANVTTVPTAAPTTVTTVPTPAPTTVTTVPTPAPTTITTVPTPAPTTVTTVPTPAPTTVTAAPTPAPTNATAPPTTAAANATTAPPPETTTEATNATTAPAPEPTTEVTNGTTVAPPEPTTEAANATTAPSPATTAAPTPAPTPLPQPSVGSYSVRNKENSTACLMATMGLQISYKEGTVLKSINLDPNNTAAAGSCGVNGSDASLLLTFDKGSIAFVFSEEGRKFRLHVVNATISPGANGTAFSASNTNLSLWEASVGTSYMCRKDQTYNITDALTLHTLGLQVQPFGVQNNSFSTAHECSMDDTSILIPIVVGAALAGLILIVMIAYVIGRRKTYVGYQTL</sequence>
<evidence type="ECO:0008006" key="20">
    <source>
        <dbReference type="Google" id="ProtNLM"/>
    </source>
</evidence>
<dbReference type="AlphaFoldDB" id="A0A9D3Q9U2"/>
<gene>
    <name evidence="18" type="ORF">MATL_G00047280</name>
</gene>
<evidence type="ECO:0000256" key="13">
    <source>
        <dbReference type="SAM" id="MobiDB-lite"/>
    </source>
</evidence>
<dbReference type="Proteomes" id="UP001046870">
    <property type="component" value="Chromosome 3"/>
</dbReference>
<dbReference type="PANTHER" id="PTHR11506">
    <property type="entry name" value="LYSOSOME-ASSOCIATED MEMBRANE GLYCOPROTEIN"/>
    <property type="match status" value="1"/>
</dbReference>
<dbReference type="Gene3D" id="2.40.160.110">
    <property type="match status" value="1"/>
</dbReference>
<comment type="subcellular location">
    <subcellularLocation>
        <location evidence="1">Cell membrane</location>
        <topology evidence="1">Single-pass type I membrane protein</topology>
    </subcellularLocation>
    <subcellularLocation>
        <location evidence="2">Endosome membrane</location>
        <topology evidence="2">Single-pass type I membrane protein</topology>
    </subcellularLocation>
    <subcellularLocation>
        <location evidence="12">Lysosome membrane</location>
        <topology evidence="12">Single-pass type I membrane protein</topology>
    </subcellularLocation>
</comment>
<comment type="similarity">
    <text evidence="12">Belongs to the LAMP family.</text>
</comment>
<keyword evidence="7 14" id="KW-1133">Transmembrane helix</keyword>
<dbReference type="PROSITE" id="PS51407">
    <property type="entry name" value="LAMP_3"/>
    <property type="match status" value="1"/>
</dbReference>
<evidence type="ECO:0000256" key="3">
    <source>
        <dbReference type="ARBA" id="ARBA00022475"/>
    </source>
</evidence>
<dbReference type="InterPro" id="IPR048528">
    <property type="entry name" value="Lamp2-like_luminal"/>
</dbReference>
<comment type="caution">
    <text evidence="18">The sequence shown here is derived from an EMBL/GenBank/DDBJ whole genome shotgun (WGS) entry which is preliminary data.</text>
</comment>
<keyword evidence="19" id="KW-1185">Reference proteome</keyword>
<feature type="disulfide bond" evidence="12">
    <location>
        <begin position="282"/>
        <end position="319"/>
    </location>
</feature>
<evidence type="ECO:0000256" key="5">
    <source>
        <dbReference type="ARBA" id="ARBA00022729"/>
    </source>
</evidence>
<keyword evidence="5 15" id="KW-0732">Signal</keyword>
<keyword evidence="8 12" id="KW-0472">Membrane</keyword>
<feature type="domain" description="Lysosome-associated membrane glycoprotein 2-like luminal" evidence="16">
    <location>
        <begin position="166"/>
        <end position="308"/>
    </location>
</feature>
<dbReference type="GO" id="GO:0009267">
    <property type="term" value="P:cellular response to starvation"/>
    <property type="evidence" value="ECO:0007669"/>
    <property type="project" value="TreeGrafter"/>
</dbReference>
<dbReference type="GO" id="GO:0005765">
    <property type="term" value="C:lysosomal membrane"/>
    <property type="evidence" value="ECO:0007669"/>
    <property type="project" value="UniProtKB-SubCell"/>
</dbReference>
<dbReference type="Pfam" id="PF01299">
    <property type="entry name" value="Lamp2-like_luminal"/>
    <property type="match status" value="1"/>
</dbReference>
<keyword evidence="10" id="KW-0325">Glycoprotein</keyword>
<evidence type="ECO:0000256" key="10">
    <source>
        <dbReference type="ARBA" id="ARBA00023180"/>
    </source>
</evidence>
<comment type="caution">
    <text evidence="12">Lacks conserved residue(s) required for the propagation of feature annotation.</text>
</comment>
<evidence type="ECO:0000259" key="17">
    <source>
        <dbReference type="Pfam" id="PF21222"/>
    </source>
</evidence>
<keyword evidence="6" id="KW-0967">Endosome</keyword>
<evidence type="ECO:0000256" key="11">
    <source>
        <dbReference type="ARBA" id="ARBA00023228"/>
    </source>
</evidence>
<dbReference type="FunFam" id="2.40.160.110:FF:000001">
    <property type="entry name" value="lysosome-associated membrane glycoprotein 2 isoform X2"/>
    <property type="match status" value="1"/>
</dbReference>
<dbReference type="GO" id="GO:0061740">
    <property type="term" value="P:protein targeting to lysosome involved in chaperone-mediated autophagy"/>
    <property type="evidence" value="ECO:0007669"/>
    <property type="project" value="TreeGrafter"/>
</dbReference>
<dbReference type="InterPro" id="IPR002000">
    <property type="entry name" value="Lysosome-assoc_membr_glycop"/>
</dbReference>
<dbReference type="PANTHER" id="PTHR11506:SF6">
    <property type="entry name" value="LYSOSOME-ASSOCIATED MEMBRANE GLYCOPROTEIN 2"/>
    <property type="match status" value="1"/>
</dbReference>
<feature type="domain" description="Lysosome-associated membrane glycoprotein 2-like transmembrane" evidence="17">
    <location>
        <begin position="328"/>
        <end position="359"/>
    </location>
</feature>
<dbReference type="OrthoDB" id="6232933at2759"/>
<proteinExistence type="inferred from homology"/>
<dbReference type="GO" id="GO:0005886">
    <property type="term" value="C:plasma membrane"/>
    <property type="evidence" value="ECO:0007669"/>
    <property type="project" value="UniProtKB-SubCell"/>
</dbReference>
<evidence type="ECO:0000256" key="8">
    <source>
        <dbReference type="ARBA" id="ARBA00023136"/>
    </source>
</evidence>
<evidence type="ECO:0000313" key="19">
    <source>
        <dbReference type="Proteomes" id="UP001046870"/>
    </source>
</evidence>
<keyword evidence="4 12" id="KW-0812">Transmembrane</keyword>
<evidence type="ECO:0000256" key="1">
    <source>
        <dbReference type="ARBA" id="ARBA00004251"/>
    </source>
</evidence>
<protein>
    <recommendedName>
        <fullName evidence="20">Lysosomal-associated membrane protein 2</fullName>
    </recommendedName>
</protein>
<keyword evidence="11 12" id="KW-0458">Lysosome</keyword>
<evidence type="ECO:0000256" key="7">
    <source>
        <dbReference type="ARBA" id="ARBA00022989"/>
    </source>
</evidence>
<dbReference type="InterPro" id="IPR048524">
    <property type="entry name" value="Lamp2-like_TM"/>
</dbReference>
<feature type="signal peptide" evidence="15">
    <location>
        <begin position="1"/>
        <end position="20"/>
    </location>
</feature>
<dbReference type="EMBL" id="JAFDVH010000003">
    <property type="protein sequence ID" value="KAG7484258.1"/>
    <property type="molecule type" value="Genomic_DNA"/>
</dbReference>
<keyword evidence="3" id="KW-1003">Cell membrane</keyword>
<dbReference type="PRINTS" id="PR00336">
    <property type="entry name" value="LYSASSOCTDMP"/>
</dbReference>
<feature type="region of interest" description="Disordered" evidence="13">
    <location>
        <begin position="40"/>
        <end position="173"/>
    </location>
</feature>
<dbReference type="GO" id="GO:0000421">
    <property type="term" value="C:autophagosome membrane"/>
    <property type="evidence" value="ECO:0007669"/>
    <property type="project" value="TreeGrafter"/>
</dbReference>